<gene>
    <name evidence="1" type="ORF">L1987_24924</name>
</gene>
<dbReference type="EMBL" id="CM042025">
    <property type="protein sequence ID" value="KAI3808961.1"/>
    <property type="molecule type" value="Genomic_DNA"/>
</dbReference>
<name>A0ACB9IN90_9ASTR</name>
<reference evidence="2" key="1">
    <citation type="journal article" date="2022" name="Mol. Ecol. Resour.">
        <title>The genomes of chicory, endive, great burdock and yacon provide insights into Asteraceae palaeo-polyploidization history and plant inulin production.</title>
        <authorList>
            <person name="Fan W."/>
            <person name="Wang S."/>
            <person name="Wang H."/>
            <person name="Wang A."/>
            <person name="Jiang F."/>
            <person name="Liu H."/>
            <person name="Zhao H."/>
            <person name="Xu D."/>
            <person name="Zhang Y."/>
        </authorList>
    </citation>
    <scope>NUCLEOTIDE SEQUENCE [LARGE SCALE GENOMIC DNA]</scope>
    <source>
        <strain evidence="2">cv. Yunnan</strain>
    </source>
</reference>
<evidence type="ECO:0000313" key="1">
    <source>
        <dbReference type="EMBL" id="KAI3808961.1"/>
    </source>
</evidence>
<organism evidence="1 2">
    <name type="scientific">Smallanthus sonchifolius</name>
    <dbReference type="NCBI Taxonomy" id="185202"/>
    <lineage>
        <taxon>Eukaryota</taxon>
        <taxon>Viridiplantae</taxon>
        <taxon>Streptophyta</taxon>
        <taxon>Embryophyta</taxon>
        <taxon>Tracheophyta</taxon>
        <taxon>Spermatophyta</taxon>
        <taxon>Magnoliopsida</taxon>
        <taxon>eudicotyledons</taxon>
        <taxon>Gunneridae</taxon>
        <taxon>Pentapetalae</taxon>
        <taxon>asterids</taxon>
        <taxon>campanulids</taxon>
        <taxon>Asterales</taxon>
        <taxon>Asteraceae</taxon>
        <taxon>Asteroideae</taxon>
        <taxon>Heliantheae alliance</taxon>
        <taxon>Millerieae</taxon>
        <taxon>Smallanthus</taxon>
    </lineage>
</organism>
<accession>A0ACB9IN90</accession>
<protein>
    <submittedName>
        <fullName evidence="1">Uncharacterized protein</fullName>
    </submittedName>
</protein>
<proteinExistence type="predicted"/>
<comment type="caution">
    <text evidence="1">The sequence shown here is derived from an EMBL/GenBank/DDBJ whole genome shotgun (WGS) entry which is preliminary data.</text>
</comment>
<keyword evidence="2" id="KW-1185">Reference proteome</keyword>
<dbReference type="Proteomes" id="UP001056120">
    <property type="component" value="Linkage Group LG08"/>
</dbReference>
<reference evidence="1 2" key="2">
    <citation type="journal article" date="2022" name="Mol. Ecol. Resour.">
        <title>The genomes of chicory, endive, great burdock and yacon provide insights into Asteraceae paleo-polyploidization history and plant inulin production.</title>
        <authorList>
            <person name="Fan W."/>
            <person name="Wang S."/>
            <person name="Wang H."/>
            <person name="Wang A."/>
            <person name="Jiang F."/>
            <person name="Liu H."/>
            <person name="Zhao H."/>
            <person name="Xu D."/>
            <person name="Zhang Y."/>
        </authorList>
    </citation>
    <scope>NUCLEOTIDE SEQUENCE [LARGE SCALE GENOMIC DNA]</scope>
    <source>
        <strain evidence="2">cv. Yunnan</strain>
        <tissue evidence="1">Leaves</tissue>
    </source>
</reference>
<evidence type="ECO:0000313" key="2">
    <source>
        <dbReference type="Proteomes" id="UP001056120"/>
    </source>
</evidence>
<sequence>MNCTKLHLRYHSTNQRFLSLNHNSKVTKVDEALQLFDEMLQRQPPPSIFQFNQLINVIVKMRHYSTALSLYKQIKLMGIPADLYAMNVTINCLCRLNQVPYGFAFLATIFKQGHPPNSTTYNILINGHVLADRVFEAVELFKKLLRDKLCEPNQITFGTVINGLCKVGHTSKALELLMFLEASSCKPCVEQYSTVIDSLCKDKMVDDALQLFANMTEKGVLADVITYNSLIQGLCNFGREKEAAKMLRDMEEEGVSPSVVTFTILVNAFCKQGSVKDAELAVQAMLRKGLEPNVVTYSALIDGYCLRGEIGEAKKVLDGMVERDIVPNIITYNSLINGYCKKKRINEALNLFRKIQNKGLIPDVITYNSMLQGLFQSRNPAAARELFKEMQTKGQTPNLCTYRILFHGMCNNFECCDALDLFRSLGSKELMNDITLFHYFFIGAAPNSRCKTRFSFAKYHSEANKWSKKEANKWSAWLEKKEEKGVPTSWKQARVEQYSIVIDSLCKDKMRSEEAQSIFNSSSSCIAPLSLPERSLSLSLFLYNCYTAGQVGFCFPLLPDLKLKLRMNCSRILLRYYSTHSTYHINQRITSLKQASGVAKLNEALQLFDEMLQRQPPPSIIQFNQLITVIVNMKQYSTALSLYKQINLMGIPTDHYAMNISINCHCRLNQVSYGFALLATIFKQGHPLDLATYNTLINGLVLTDRVFESVELFKKLLRDKLCEPNQIMFGTVINGLCKVGRTSKALELLSTMLQGFFQSGNPAVARELFNDMQAKGRAPDIFTYRILFHGMCQNSQCSDVLALFRSLGSKELMKDIGLHNILIDGWLLVKGKELFRKMEENSCFPDSFAYNVIVQELLKKNECLEAANFLEEMIDRGFMPDHATFENLLPRIPNVGKDSRLQTIILKLTSVERKDDRMPNLTSGSIS</sequence>